<comment type="caution">
    <text evidence="3">The sequence shown here is derived from an EMBL/GenBank/DDBJ whole genome shotgun (WGS) entry which is preliminary data.</text>
</comment>
<dbReference type="Proteomes" id="UP001142393">
    <property type="component" value="Unassembled WGS sequence"/>
</dbReference>
<sequence>MTVMSSLFMTMSRPVEAVTPLVQTVMSSLFMTANPLVKATMSSLSMTVSTTLMTVMSSLCMTANPLVKATMSSLSMTMSTTVETVTPLVQTVMSSLFMTANPLVKATMSSLFMTTVMSSLFMTATPLVKATMSSLSTTVRTSVIVCNSYPLIYNSYPLIKTVTPMLSSLSETATPTLSSLSDAMSTNFLDNRAGLPLMAYMTQPSLYASLTKREDDKSTSSNNGNRIPYHNFSSAIRYTLAKRNSKAIKWDTPIDLNWSSYLWGNIVILFFNHRHAFAKHSKEILAVLPITASSIPKLPSEFSKEGSSGPRLLHGAFNHWRTTAKSEAVAKHGVKVPNALVGMERLLRTLPGNIHNFLIKVPLVDLEIEGGIDLSWAYALQYIAWPFLWYNAEAPRGHPNPMATDHSVFFSVFQDMITLKKVIQPLLRQKSLAEFHAALYKLFPAPLVKWSSNTILPGLWVGAPVDVSQRIADIEADDDDEDDGPEYQSRKSNFDLDMEKQLTLAQTIYKNIDRSGLVSKQGRKTVKIVPSSLVAAARKLAEDYLGNAVYVNAYRHGLKESQNYLELSDEDKADFRARYQTLFEKLAPTAVIASEEELDAFGSRVDIANEEGSSSRILAGDKKVWTEVVVVEESGLGKKRKRHEEHHDQAAASKKKGKAKAVEPDEPSDEVVEKPKKKVKGKGKGKAQAGGAKKSRVVSSAMIEDSDDL</sequence>
<gene>
    <name evidence="3" type="ORF">DFH05DRAFT_1584402</name>
</gene>
<dbReference type="AlphaFoldDB" id="A0A9W8NSG2"/>
<feature type="region of interest" description="Disordered" evidence="1">
    <location>
        <begin position="635"/>
        <end position="709"/>
    </location>
</feature>
<feature type="chain" id="PRO_5040919186" evidence="2">
    <location>
        <begin position="18"/>
        <end position="709"/>
    </location>
</feature>
<accession>A0A9W8NSG2</accession>
<protein>
    <submittedName>
        <fullName evidence="3">Uncharacterized protein</fullName>
    </submittedName>
</protein>
<name>A0A9W8NSG2_9AGAR</name>
<evidence type="ECO:0000256" key="2">
    <source>
        <dbReference type="SAM" id="SignalP"/>
    </source>
</evidence>
<reference evidence="3 4" key="1">
    <citation type="journal article" date="2023" name="Proc. Natl. Acad. Sci. U.S.A.">
        <title>A global phylogenomic analysis of the shiitake genus Lentinula.</title>
        <authorList>
            <person name="Sierra-Patev S."/>
            <person name="Min B."/>
            <person name="Naranjo-Ortiz M."/>
            <person name="Looney B."/>
            <person name="Konkel Z."/>
            <person name="Slot J.C."/>
            <person name="Sakamoto Y."/>
            <person name="Steenwyk J.L."/>
            <person name="Rokas A."/>
            <person name="Carro J."/>
            <person name="Camarero S."/>
            <person name="Ferreira P."/>
            <person name="Molpeceres G."/>
            <person name="Ruiz-Duenas F.J."/>
            <person name="Serrano A."/>
            <person name="Henrissat B."/>
            <person name="Drula E."/>
            <person name="Hughes K.W."/>
            <person name="Mata J.L."/>
            <person name="Ishikawa N.K."/>
            <person name="Vargas-Isla R."/>
            <person name="Ushijima S."/>
            <person name="Smith C.A."/>
            <person name="Donoghue J."/>
            <person name="Ahrendt S."/>
            <person name="Andreopoulos W."/>
            <person name="He G."/>
            <person name="LaButti K."/>
            <person name="Lipzen A."/>
            <person name="Ng V."/>
            <person name="Riley R."/>
            <person name="Sandor L."/>
            <person name="Barry K."/>
            <person name="Martinez A.T."/>
            <person name="Xiao Y."/>
            <person name="Gibbons J.G."/>
            <person name="Terashima K."/>
            <person name="Grigoriev I.V."/>
            <person name="Hibbett D."/>
        </authorList>
    </citation>
    <scope>NUCLEOTIDE SEQUENCE [LARGE SCALE GENOMIC DNA]</scope>
    <source>
        <strain evidence="3 4">TFB7810</strain>
    </source>
</reference>
<dbReference type="EMBL" id="JANVFU010000016">
    <property type="protein sequence ID" value="KAJ3740014.1"/>
    <property type="molecule type" value="Genomic_DNA"/>
</dbReference>
<feature type="compositionally biased region" description="Basic residues" evidence="1">
    <location>
        <begin position="675"/>
        <end position="685"/>
    </location>
</feature>
<keyword evidence="2" id="KW-0732">Signal</keyword>
<organism evidence="3 4">
    <name type="scientific">Lentinula detonsa</name>
    <dbReference type="NCBI Taxonomy" id="2804962"/>
    <lineage>
        <taxon>Eukaryota</taxon>
        <taxon>Fungi</taxon>
        <taxon>Dikarya</taxon>
        <taxon>Basidiomycota</taxon>
        <taxon>Agaricomycotina</taxon>
        <taxon>Agaricomycetes</taxon>
        <taxon>Agaricomycetidae</taxon>
        <taxon>Agaricales</taxon>
        <taxon>Marasmiineae</taxon>
        <taxon>Omphalotaceae</taxon>
        <taxon>Lentinula</taxon>
    </lineage>
</organism>
<evidence type="ECO:0000256" key="1">
    <source>
        <dbReference type="SAM" id="MobiDB-lite"/>
    </source>
</evidence>
<proteinExistence type="predicted"/>
<evidence type="ECO:0000313" key="3">
    <source>
        <dbReference type="EMBL" id="KAJ3740014.1"/>
    </source>
</evidence>
<evidence type="ECO:0000313" key="4">
    <source>
        <dbReference type="Proteomes" id="UP001142393"/>
    </source>
</evidence>
<feature type="signal peptide" evidence="2">
    <location>
        <begin position="1"/>
        <end position="17"/>
    </location>
</feature>
<keyword evidence="4" id="KW-1185">Reference proteome</keyword>